<dbReference type="PANTHER" id="PTHR47505:SF1">
    <property type="entry name" value="DNA UTILIZATION PROTEIN YHGH"/>
    <property type="match status" value="1"/>
</dbReference>
<keyword evidence="4" id="KW-0328">Glycosyltransferase</keyword>
<evidence type="ECO:0000256" key="1">
    <source>
        <dbReference type="ARBA" id="ARBA00008007"/>
    </source>
</evidence>
<dbReference type="InterPro" id="IPR029057">
    <property type="entry name" value="PRTase-like"/>
</dbReference>
<dbReference type="RefSeq" id="WP_077421045.1">
    <property type="nucleotide sequence ID" value="NZ_MLHK01000055.1"/>
</dbReference>
<dbReference type="GO" id="GO:0016757">
    <property type="term" value="F:glycosyltransferase activity"/>
    <property type="evidence" value="ECO:0007669"/>
    <property type="project" value="UniProtKB-KW"/>
</dbReference>
<accession>A0A1V3IPW5</accession>
<comment type="similarity">
    <text evidence="1">Belongs to the ComF/GntX family.</text>
</comment>
<dbReference type="EMBL" id="MLHK01000055">
    <property type="protein sequence ID" value="OOF44288.1"/>
    <property type="molecule type" value="Genomic_DNA"/>
</dbReference>
<dbReference type="Proteomes" id="UP000189161">
    <property type="component" value="Unassembled WGS sequence"/>
</dbReference>
<comment type="caution">
    <text evidence="4">The sequence shown here is derived from an EMBL/GenBank/DDBJ whole genome shotgun (WGS) entry which is preliminary data.</text>
</comment>
<keyword evidence="6" id="KW-1185">Reference proteome</keyword>
<dbReference type="Pfam" id="PF00156">
    <property type="entry name" value="Pribosyltran"/>
    <property type="match status" value="1"/>
</dbReference>
<dbReference type="InterPro" id="IPR051910">
    <property type="entry name" value="ComF/GntX_DNA_util-trans"/>
</dbReference>
<gene>
    <name evidence="3" type="ORF">BKK51_09295</name>
    <name evidence="4" type="ORF">BKK52_09375</name>
</gene>
<proteinExistence type="inferred from homology"/>
<evidence type="ECO:0000259" key="2">
    <source>
        <dbReference type="Pfam" id="PF00156"/>
    </source>
</evidence>
<dbReference type="InterPro" id="IPR000836">
    <property type="entry name" value="PRTase_dom"/>
</dbReference>
<dbReference type="Proteomes" id="UP000188728">
    <property type="component" value="Unassembled WGS sequence"/>
</dbReference>
<dbReference type="PANTHER" id="PTHR47505">
    <property type="entry name" value="DNA UTILIZATION PROTEIN YHGH"/>
    <property type="match status" value="1"/>
</dbReference>
<feature type="domain" description="Phosphoribosyltransferase" evidence="2">
    <location>
        <begin position="141"/>
        <end position="226"/>
    </location>
</feature>
<accession>A0A1V3IYE0</accession>
<reference evidence="5 6" key="1">
    <citation type="submission" date="2016-10" db="EMBL/GenBank/DDBJ databases">
        <title>Rodentibacter gen. nov. and new species.</title>
        <authorList>
            <person name="Christensen H."/>
        </authorList>
    </citation>
    <scope>NUCLEOTIDE SEQUENCE [LARGE SCALE GENOMIC DNA]</scope>
    <source>
        <strain evidence="3 5">H1983213011</strain>
        <strain evidence="4 6">H1987082031</strain>
    </source>
</reference>
<dbReference type="Gene3D" id="3.40.50.2020">
    <property type="match status" value="1"/>
</dbReference>
<dbReference type="SUPFAM" id="SSF53271">
    <property type="entry name" value="PRTase-like"/>
    <property type="match status" value="1"/>
</dbReference>
<name>A0A1V3IYE0_9PAST</name>
<organism evidence="4 6">
    <name type="scientific">Rodentibacter trehalosifermentans</name>
    <dbReference type="NCBI Taxonomy" id="1908263"/>
    <lineage>
        <taxon>Bacteria</taxon>
        <taxon>Pseudomonadati</taxon>
        <taxon>Pseudomonadota</taxon>
        <taxon>Gammaproteobacteria</taxon>
        <taxon>Pasteurellales</taxon>
        <taxon>Pasteurellaceae</taxon>
        <taxon>Rodentibacter</taxon>
    </lineage>
</organism>
<dbReference type="AlphaFoldDB" id="A0A1V3IYE0"/>
<dbReference type="EMBL" id="MLHL01000055">
    <property type="protein sequence ID" value="OOF47407.1"/>
    <property type="molecule type" value="Genomic_DNA"/>
</dbReference>
<evidence type="ECO:0000313" key="6">
    <source>
        <dbReference type="Proteomes" id="UP000189161"/>
    </source>
</evidence>
<evidence type="ECO:0000313" key="5">
    <source>
        <dbReference type="Proteomes" id="UP000188728"/>
    </source>
</evidence>
<dbReference type="OrthoDB" id="9793412at2"/>
<evidence type="ECO:0000313" key="3">
    <source>
        <dbReference type="EMBL" id="OOF44288.1"/>
    </source>
</evidence>
<evidence type="ECO:0000313" key="4">
    <source>
        <dbReference type="EMBL" id="OOF47407.1"/>
    </source>
</evidence>
<protein>
    <submittedName>
        <fullName evidence="4">Amidophosphoribosyltransferase</fullName>
    </submittedName>
</protein>
<sequence length="232" mass="26914">MRLNFNAFFRFSCVLCQSSLKQGANGLCSTCRRKIQYYSYCAGCGMPLPYIALHCGYCRQNKFIWDRMVVIGRYNPPLSYLIHRFKFQKQFWLDRTLASLMLLAVYEARRTQGLSFPQAIIPVPLHHFRQWQRGYNQADLLAKIIARWLEIPCLSHIVKRVKHTPTQRGLTATARRKNLKNAFEIELSASFHYQRVALLDDVITTGSTLNEIAKLLRQSGVKEIQVWGLARV</sequence>
<dbReference type="CDD" id="cd06223">
    <property type="entry name" value="PRTases_typeI"/>
    <property type="match status" value="1"/>
</dbReference>
<keyword evidence="4" id="KW-0808">Transferase</keyword>